<organism evidence="1 2">
    <name type="scientific">Candidatus Haliotispira prima</name>
    <dbReference type="NCBI Taxonomy" id="3034016"/>
    <lineage>
        <taxon>Bacteria</taxon>
        <taxon>Pseudomonadati</taxon>
        <taxon>Spirochaetota</taxon>
        <taxon>Spirochaetia</taxon>
        <taxon>Spirochaetales</taxon>
        <taxon>Spirochaetaceae</taxon>
        <taxon>Candidatus Haliotispira</taxon>
    </lineage>
</organism>
<dbReference type="RefSeq" id="WP_326928394.1">
    <property type="nucleotide sequence ID" value="NZ_CP123443.1"/>
</dbReference>
<reference evidence="1 2" key="1">
    <citation type="submission" date="2023-04" db="EMBL/GenBank/DDBJ databases">
        <title>Spirochaete genome identified in red abalone sample constitutes a novel genus.</title>
        <authorList>
            <person name="Sharma S.P."/>
            <person name="Purcell C.M."/>
            <person name="Hyde J.R."/>
            <person name="Severin A.J."/>
        </authorList>
    </citation>
    <scope>NUCLEOTIDE SEQUENCE [LARGE SCALE GENOMIC DNA]</scope>
    <source>
        <strain evidence="1 2">SP-2023</strain>
    </source>
</reference>
<evidence type="ECO:0000313" key="1">
    <source>
        <dbReference type="EMBL" id="WGK70187.1"/>
    </source>
</evidence>
<evidence type="ECO:0000313" key="2">
    <source>
        <dbReference type="Proteomes" id="UP001228690"/>
    </source>
</evidence>
<dbReference type="Pfam" id="PF02643">
    <property type="entry name" value="DUF192"/>
    <property type="match status" value="1"/>
</dbReference>
<dbReference type="EMBL" id="CP123443">
    <property type="protein sequence ID" value="WGK70187.1"/>
    <property type="molecule type" value="Genomic_DNA"/>
</dbReference>
<name>A0ABY8MJJ1_9SPIO</name>
<dbReference type="Proteomes" id="UP001228690">
    <property type="component" value="Chromosome"/>
</dbReference>
<protein>
    <submittedName>
        <fullName evidence="1">DUF192 domain-containing protein</fullName>
    </submittedName>
</protein>
<dbReference type="Gene3D" id="2.60.120.1140">
    <property type="entry name" value="Protein of unknown function DUF192"/>
    <property type="match status" value="1"/>
</dbReference>
<dbReference type="PANTHER" id="PTHR37953">
    <property type="entry name" value="UPF0127 PROTEIN MJ1496"/>
    <property type="match status" value="1"/>
</dbReference>
<dbReference type="PANTHER" id="PTHR37953:SF1">
    <property type="entry name" value="UPF0127 PROTEIN MJ1496"/>
    <property type="match status" value="1"/>
</dbReference>
<accession>A0ABY8MJJ1</accession>
<dbReference type="InterPro" id="IPR038695">
    <property type="entry name" value="Saro_0823-like_sf"/>
</dbReference>
<keyword evidence="2" id="KW-1185">Reference proteome</keyword>
<proteinExistence type="predicted"/>
<dbReference type="InterPro" id="IPR003795">
    <property type="entry name" value="DUF192"/>
</dbReference>
<gene>
    <name evidence="1" type="ORF">P0082_04825</name>
</gene>
<sequence>MFSIISVFSILSGLFPAFSPPSRLRPALFPLLLLLFWACGGPRPKAQSLPSLPLTVGDQTVETELALSQAEQAKGLMYRKSMGEMHGMLFSFPRDRVLRFYMKNTLIPLSIAYLDKKGVIREIYDMHPLDESTVPSRWPMRFALEMNQGWFQRHKVRVGQRVTLADGSALQHRALQQAMAAE</sequence>